<reference evidence="3 4" key="1">
    <citation type="submission" date="2019-08" db="EMBL/GenBank/DDBJ databases">
        <title>Hyperibacter terrae gen. nov., sp. nov. and Hyperibacter viscosus sp. nov., two new members in the family Rhodospirillaceae isolated from the rhizosphere of Hypericum perforatum.</title>
        <authorList>
            <person name="Noviana Z."/>
        </authorList>
    </citation>
    <scope>NUCLEOTIDE SEQUENCE [LARGE SCALE GENOMIC DNA]</scope>
    <source>
        <strain evidence="3 4">R5959</strain>
    </source>
</reference>
<evidence type="ECO:0000313" key="3">
    <source>
        <dbReference type="EMBL" id="QEX20351.1"/>
    </source>
</evidence>
<keyword evidence="4" id="KW-1185">Reference proteome</keyword>
<proteinExistence type="predicted"/>
<dbReference type="InterPro" id="IPR001279">
    <property type="entry name" value="Metallo-B-lactamas"/>
</dbReference>
<keyword evidence="3" id="KW-0378">Hydrolase</keyword>
<name>A0A5J6MSV7_9PROT</name>
<dbReference type="Proteomes" id="UP000325797">
    <property type="component" value="Chromosome"/>
</dbReference>
<feature type="region of interest" description="Disordered" evidence="1">
    <location>
        <begin position="1"/>
        <end position="34"/>
    </location>
</feature>
<dbReference type="EMBL" id="CP042582">
    <property type="protein sequence ID" value="QEX20351.1"/>
    <property type="molecule type" value="Genomic_DNA"/>
</dbReference>
<feature type="domain" description="Metallo-beta-lactamase" evidence="2">
    <location>
        <begin position="66"/>
        <end position="282"/>
    </location>
</feature>
<dbReference type="Pfam" id="PF21221">
    <property type="entry name" value="B_lactamase-like_C"/>
    <property type="match status" value="1"/>
</dbReference>
<dbReference type="AlphaFoldDB" id="A0A5J6MSV7"/>
<dbReference type="InterPro" id="IPR036388">
    <property type="entry name" value="WH-like_DNA-bd_sf"/>
</dbReference>
<dbReference type="KEGG" id="hadh:FRZ61_02680"/>
<protein>
    <submittedName>
        <fullName evidence="3">MBL fold metallo-hydrolase</fullName>
    </submittedName>
</protein>
<evidence type="ECO:0000259" key="2">
    <source>
        <dbReference type="SMART" id="SM00849"/>
    </source>
</evidence>
<sequence>MTEIARSLPGQQPTGRLPADGGAGAPPPAELSYPIPETPDFARTLAIAPGILWLRMPLPRNLALDHINLWLIEESDGWTVVDTGIGTAETREVWEQVFAGPMGGRPIRRLLATHYHPDHMGSAGWLCDRFGITLDATLTDWLLARSLSLTSDADYVRGALPFYRSAGADDGLLGMVAQAGNPYAKSVGQVPLQVRRLQHGQTLTLGGRAWHVIVGEGHAPELATLWCPAEKLLISADQILPKISPNISVWSSEPEADNLALYLASMSRFQALPPDTLVLPSHGRPFIGLHRRLEALAGHHRDRLDQTLAACERPATAADLVKVLFRRPLDRHTVFFALGEALAHLNHLWAGGQLVRETDASGVTRFRRA</sequence>
<dbReference type="SMART" id="SM00849">
    <property type="entry name" value="Lactamase_B"/>
    <property type="match status" value="1"/>
</dbReference>
<dbReference type="PANTHER" id="PTHR23131">
    <property type="entry name" value="ENDORIBONUCLEASE LACTB2"/>
    <property type="match status" value="1"/>
</dbReference>
<dbReference type="PANTHER" id="PTHR23131:SF4">
    <property type="entry name" value="METALLO-BETA-LACTAMASE SUPERFAMILY POTEIN"/>
    <property type="match status" value="1"/>
</dbReference>
<dbReference type="Pfam" id="PF00753">
    <property type="entry name" value="Lactamase_B"/>
    <property type="match status" value="1"/>
</dbReference>
<dbReference type="GO" id="GO:0016787">
    <property type="term" value="F:hydrolase activity"/>
    <property type="evidence" value="ECO:0007669"/>
    <property type="project" value="UniProtKB-KW"/>
</dbReference>
<dbReference type="InterPro" id="IPR036866">
    <property type="entry name" value="RibonucZ/Hydroxyglut_hydro"/>
</dbReference>
<dbReference type="Gene3D" id="3.60.15.10">
    <property type="entry name" value="Ribonuclease Z/Hydroxyacylglutathione hydrolase-like"/>
    <property type="match status" value="1"/>
</dbReference>
<organism evidence="3 4">
    <name type="scientific">Hypericibacter adhaerens</name>
    <dbReference type="NCBI Taxonomy" id="2602016"/>
    <lineage>
        <taxon>Bacteria</taxon>
        <taxon>Pseudomonadati</taxon>
        <taxon>Pseudomonadota</taxon>
        <taxon>Alphaproteobacteria</taxon>
        <taxon>Rhodospirillales</taxon>
        <taxon>Dongiaceae</taxon>
        <taxon>Hypericibacter</taxon>
    </lineage>
</organism>
<dbReference type="RefSeq" id="WP_225309049.1">
    <property type="nucleotide sequence ID" value="NZ_CP042582.1"/>
</dbReference>
<accession>A0A5J6MSV7</accession>
<gene>
    <name evidence="3" type="ORF">FRZ61_02680</name>
</gene>
<evidence type="ECO:0000256" key="1">
    <source>
        <dbReference type="SAM" id="MobiDB-lite"/>
    </source>
</evidence>
<evidence type="ECO:0000313" key="4">
    <source>
        <dbReference type="Proteomes" id="UP000325797"/>
    </source>
</evidence>
<dbReference type="InterPro" id="IPR050662">
    <property type="entry name" value="Sec-metab_biosynth-thioest"/>
</dbReference>
<dbReference type="SUPFAM" id="SSF56281">
    <property type="entry name" value="Metallo-hydrolase/oxidoreductase"/>
    <property type="match status" value="1"/>
</dbReference>
<dbReference type="Gene3D" id="1.10.10.10">
    <property type="entry name" value="Winged helix-like DNA-binding domain superfamily/Winged helix DNA-binding domain"/>
    <property type="match status" value="1"/>
</dbReference>
<dbReference type="InterPro" id="IPR048933">
    <property type="entry name" value="B_lactamase-like_C"/>
</dbReference>